<dbReference type="PANTHER" id="PTHR23021">
    <property type="entry name" value="SERPENTINE RECEPTOR, CLASS T"/>
    <property type="match status" value="1"/>
</dbReference>
<dbReference type="SUPFAM" id="SSF81321">
    <property type="entry name" value="Family A G protein-coupled receptor-like"/>
    <property type="match status" value="1"/>
</dbReference>
<feature type="transmembrane region" description="Helical" evidence="5">
    <location>
        <begin position="77"/>
        <end position="101"/>
    </location>
</feature>
<evidence type="ECO:0000313" key="7">
    <source>
        <dbReference type="Proteomes" id="UP000095287"/>
    </source>
</evidence>
<dbReference type="Proteomes" id="UP000095287">
    <property type="component" value="Unplaced"/>
</dbReference>
<protein>
    <submittedName>
        <fullName evidence="8">G_PROTEIN_RECEP_F1_2 domain-containing protein</fullName>
    </submittedName>
</protein>
<dbReference type="InterPro" id="IPR017452">
    <property type="entry name" value="GPCR_Rhodpsn_7TM"/>
</dbReference>
<dbReference type="GO" id="GO:0016020">
    <property type="term" value="C:membrane"/>
    <property type="evidence" value="ECO:0007669"/>
    <property type="project" value="UniProtKB-SubCell"/>
</dbReference>
<feature type="transmembrane region" description="Helical" evidence="5">
    <location>
        <begin position="246"/>
        <end position="264"/>
    </location>
</feature>
<dbReference type="WBParaSite" id="L893_g4058.t1">
    <property type="protein sequence ID" value="L893_g4058.t1"/>
    <property type="gene ID" value="L893_g4058"/>
</dbReference>
<feature type="transmembrane region" description="Helical" evidence="5">
    <location>
        <begin position="23"/>
        <end position="42"/>
    </location>
</feature>
<keyword evidence="3 5" id="KW-1133">Transmembrane helix</keyword>
<evidence type="ECO:0000256" key="4">
    <source>
        <dbReference type="ARBA" id="ARBA00023136"/>
    </source>
</evidence>
<comment type="subcellular location">
    <subcellularLocation>
        <location evidence="1">Membrane</location>
    </subcellularLocation>
</comment>
<reference evidence="8" key="1">
    <citation type="submission" date="2016-11" db="UniProtKB">
        <authorList>
            <consortium name="WormBaseParasite"/>
        </authorList>
    </citation>
    <scope>IDENTIFICATION</scope>
</reference>
<sequence>MNSSSSEALLLEDDPSILWSEEMVGIIYLVLSVFILIFNLIIQFKMLLKINKALSRAYNTIQVISRHHDLNAPAYRIMLHLGICCWLQVFVHAFGGIFAIAHSTFHPWLVKVLGGVLNSAWVASIAFTLLLAFNRFVFVCLPLKAKIYFSRAKLSAMIFALWLWPFGLFFAAYLTPFTSMHFFVHEFRWAHDGAPWSPIAEDCEVFSIILMILLCAVCYVPVFYKLIMMNKRLFAGRAASISERRVLFQGMSIFGYNFLLMFAFGAHKFLFHETRWTFFGVNVLWILNAAINPVLYLVFNRTVRKPFVQLLLCRCPEANKVCVVAVSSTRTNQTVAPT</sequence>
<evidence type="ECO:0000256" key="5">
    <source>
        <dbReference type="SAM" id="Phobius"/>
    </source>
</evidence>
<dbReference type="PANTHER" id="PTHR23021:SF82">
    <property type="entry name" value="G PROTEIN-COUPLED RECEPTOR"/>
    <property type="match status" value="1"/>
</dbReference>
<dbReference type="CDD" id="cd00637">
    <property type="entry name" value="7tm_classA_rhodopsin-like"/>
    <property type="match status" value="1"/>
</dbReference>
<feature type="domain" description="G-protein coupled receptors family 1 profile" evidence="6">
    <location>
        <begin position="56"/>
        <end position="296"/>
    </location>
</feature>
<dbReference type="PRINTS" id="PR00237">
    <property type="entry name" value="GPCRRHODOPSN"/>
</dbReference>
<dbReference type="InterPro" id="IPR000276">
    <property type="entry name" value="GPCR_Rhodpsn"/>
</dbReference>
<evidence type="ECO:0000313" key="8">
    <source>
        <dbReference type="WBParaSite" id="L893_g4058.t1"/>
    </source>
</evidence>
<keyword evidence="7" id="KW-1185">Reference proteome</keyword>
<evidence type="ECO:0000256" key="3">
    <source>
        <dbReference type="ARBA" id="ARBA00022989"/>
    </source>
</evidence>
<keyword evidence="2 5" id="KW-0812">Transmembrane</keyword>
<feature type="transmembrane region" description="Helical" evidence="5">
    <location>
        <begin position="276"/>
        <end position="299"/>
    </location>
</feature>
<evidence type="ECO:0000256" key="1">
    <source>
        <dbReference type="ARBA" id="ARBA00004370"/>
    </source>
</evidence>
<accession>A0A1I8AC26</accession>
<dbReference type="GO" id="GO:0004930">
    <property type="term" value="F:G protein-coupled receptor activity"/>
    <property type="evidence" value="ECO:0007669"/>
    <property type="project" value="InterPro"/>
</dbReference>
<organism evidence="7 8">
    <name type="scientific">Steinernema glaseri</name>
    <dbReference type="NCBI Taxonomy" id="37863"/>
    <lineage>
        <taxon>Eukaryota</taxon>
        <taxon>Metazoa</taxon>
        <taxon>Ecdysozoa</taxon>
        <taxon>Nematoda</taxon>
        <taxon>Chromadorea</taxon>
        <taxon>Rhabditida</taxon>
        <taxon>Tylenchina</taxon>
        <taxon>Panagrolaimomorpha</taxon>
        <taxon>Strongyloidoidea</taxon>
        <taxon>Steinernematidae</taxon>
        <taxon>Steinernema</taxon>
    </lineage>
</organism>
<evidence type="ECO:0000259" key="6">
    <source>
        <dbReference type="PROSITE" id="PS50262"/>
    </source>
</evidence>
<proteinExistence type="predicted"/>
<keyword evidence="4 5" id="KW-0472">Membrane</keyword>
<dbReference type="PROSITE" id="PS50262">
    <property type="entry name" value="G_PROTEIN_RECEP_F1_2"/>
    <property type="match status" value="1"/>
</dbReference>
<feature type="transmembrane region" description="Helical" evidence="5">
    <location>
        <begin position="121"/>
        <end position="142"/>
    </location>
</feature>
<evidence type="ECO:0000256" key="2">
    <source>
        <dbReference type="ARBA" id="ARBA00022692"/>
    </source>
</evidence>
<dbReference type="Pfam" id="PF10321">
    <property type="entry name" value="7TM_GPCR_Srt"/>
    <property type="match status" value="1"/>
</dbReference>
<feature type="transmembrane region" description="Helical" evidence="5">
    <location>
        <begin position="154"/>
        <end position="174"/>
    </location>
</feature>
<dbReference type="InterPro" id="IPR019425">
    <property type="entry name" value="7TM_GPCR_serpentine_rcpt_Srt"/>
</dbReference>
<feature type="transmembrane region" description="Helical" evidence="5">
    <location>
        <begin position="205"/>
        <end position="226"/>
    </location>
</feature>
<dbReference type="Gene3D" id="1.20.1070.10">
    <property type="entry name" value="Rhodopsin 7-helix transmembrane proteins"/>
    <property type="match status" value="1"/>
</dbReference>
<dbReference type="AlphaFoldDB" id="A0A1I8AC26"/>
<name>A0A1I8AC26_9BILA</name>